<organism evidence="1">
    <name type="scientific">Xenorhabdus bovienii str. puntauvense</name>
    <dbReference type="NCBI Taxonomy" id="1398201"/>
    <lineage>
        <taxon>Bacteria</taxon>
        <taxon>Pseudomonadati</taxon>
        <taxon>Pseudomonadota</taxon>
        <taxon>Gammaproteobacteria</taxon>
        <taxon>Enterobacterales</taxon>
        <taxon>Morganellaceae</taxon>
        <taxon>Xenorhabdus</taxon>
    </lineage>
</organism>
<accession>A0A077NAU5</accession>
<dbReference type="Proteomes" id="UP000028511">
    <property type="component" value="Unassembled WGS sequence"/>
</dbReference>
<dbReference type="EMBL" id="CBSW010000030">
    <property type="protein sequence ID" value="CDG95372.1"/>
    <property type="molecule type" value="Genomic_DNA"/>
</dbReference>
<evidence type="ECO:0000313" key="1">
    <source>
        <dbReference type="EMBL" id="CDG95372.1"/>
    </source>
</evidence>
<name>A0A077NAU5_XENBV</name>
<reference evidence="1" key="1">
    <citation type="submission" date="2013-07" db="EMBL/GenBank/DDBJ databases">
        <title>Sub-species coevolution in mutualistic symbiosis.</title>
        <authorList>
            <person name="Murfin K."/>
            <person name="Klassen J."/>
            <person name="Lee M."/>
            <person name="Forst S."/>
            <person name="Stock P."/>
            <person name="Goodrich-Blair H."/>
        </authorList>
    </citation>
    <scope>NUCLEOTIDE SEQUENCE [LARGE SCALE GENOMIC DNA]</scope>
    <source>
        <strain evidence="1">Puntauvense</strain>
    </source>
</reference>
<protein>
    <submittedName>
        <fullName evidence="1">Uncharacterized protein</fullName>
    </submittedName>
</protein>
<gene>
    <name evidence="1" type="ORF">XBP1_1250002</name>
</gene>
<proteinExistence type="predicted"/>
<comment type="caution">
    <text evidence="1">The sequence shown here is derived from an EMBL/GenBank/DDBJ whole genome shotgun (WGS) entry which is preliminary data.</text>
</comment>
<dbReference type="AlphaFoldDB" id="A0A077NAU5"/>
<sequence length="32" mass="3871">MINAKRYLRRVQYYPWFSISENDTAAETMTQS</sequence>
<dbReference type="HOGENOM" id="CLU_215504_0_0_6"/>